<reference evidence="3" key="1">
    <citation type="journal article" date="2014" name="Int. J. Syst. Evol. Microbiol.">
        <title>Complete genome sequence of Corynebacterium casei LMG S-19264T (=DSM 44701T), isolated from a smear-ripened cheese.</title>
        <authorList>
            <consortium name="US DOE Joint Genome Institute (JGI-PGF)"/>
            <person name="Walter F."/>
            <person name="Albersmeier A."/>
            <person name="Kalinowski J."/>
            <person name="Ruckert C."/>
        </authorList>
    </citation>
    <scope>NUCLEOTIDE SEQUENCE</scope>
    <source>
        <strain evidence="3">VKM Ac-1321</strain>
    </source>
</reference>
<dbReference type="PANTHER" id="PTHR46268:SF6">
    <property type="entry name" value="UNIVERSAL STRESS PROTEIN UP12"/>
    <property type="match status" value="1"/>
</dbReference>
<dbReference type="Gene3D" id="3.40.50.620">
    <property type="entry name" value="HUPs"/>
    <property type="match status" value="2"/>
</dbReference>
<organism evidence="3 4">
    <name type="scientific">Dactylosporangium matsuzakiense</name>
    <dbReference type="NCBI Taxonomy" id="53360"/>
    <lineage>
        <taxon>Bacteria</taxon>
        <taxon>Bacillati</taxon>
        <taxon>Actinomycetota</taxon>
        <taxon>Actinomycetes</taxon>
        <taxon>Micromonosporales</taxon>
        <taxon>Micromonosporaceae</taxon>
        <taxon>Dactylosporangium</taxon>
    </lineage>
</organism>
<comment type="caution">
    <text evidence="3">The sequence shown here is derived from an EMBL/GenBank/DDBJ whole genome shotgun (WGS) entry which is preliminary data.</text>
</comment>
<dbReference type="Pfam" id="PF00582">
    <property type="entry name" value="Usp"/>
    <property type="match status" value="1"/>
</dbReference>
<dbReference type="RefSeq" id="WP_261964997.1">
    <property type="nucleotide sequence ID" value="NZ_BAAAXA010000001.1"/>
</dbReference>
<proteinExistence type="inferred from homology"/>
<keyword evidence="4" id="KW-1185">Reference proteome</keyword>
<gene>
    <name evidence="3" type="ORF">GCM10017581_032900</name>
</gene>
<protein>
    <submittedName>
        <fullName evidence="3">Universal stress protein</fullName>
    </submittedName>
</protein>
<reference evidence="3" key="2">
    <citation type="submission" date="2023-01" db="EMBL/GenBank/DDBJ databases">
        <authorList>
            <person name="Sun Q."/>
            <person name="Evtushenko L."/>
        </authorList>
    </citation>
    <scope>NUCLEOTIDE SEQUENCE</scope>
    <source>
        <strain evidence="3">VKM Ac-1321</strain>
    </source>
</reference>
<feature type="domain" description="UspA" evidence="2">
    <location>
        <begin position="131"/>
        <end position="264"/>
    </location>
</feature>
<dbReference type="PANTHER" id="PTHR46268">
    <property type="entry name" value="STRESS RESPONSE PROTEIN NHAX"/>
    <property type="match status" value="1"/>
</dbReference>
<evidence type="ECO:0000313" key="4">
    <source>
        <dbReference type="Proteomes" id="UP001143480"/>
    </source>
</evidence>
<dbReference type="AlphaFoldDB" id="A0A9W6KJA4"/>
<dbReference type="InterPro" id="IPR006015">
    <property type="entry name" value="Universal_stress_UspA"/>
</dbReference>
<name>A0A9W6KJA4_9ACTN</name>
<evidence type="ECO:0000313" key="3">
    <source>
        <dbReference type="EMBL" id="GLL01549.1"/>
    </source>
</evidence>
<dbReference type="InterPro" id="IPR014729">
    <property type="entry name" value="Rossmann-like_a/b/a_fold"/>
</dbReference>
<dbReference type="InterPro" id="IPR006016">
    <property type="entry name" value="UspA"/>
</dbReference>
<accession>A0A9W6KJA4</accession>
<evidence type="ECO:0000256" key="1">
    <source>
        <dbReference type="ARBA" id="ARBA00008791"/>
    </source>
</evidence>
<sequence length="271" mass="27557">MNDIGDVIVGIDGTAADDAVVRWAAAEAARMGVRLQIVHVGGSAAGNLERAVTAARALRIGLPVTGRAVDGEPADVLVGLAARAALTVVGSHGRNALAEALQRATGTRVAMRAPGLVAVVRGRAGAADGPVVAAVSGSRHDSRVLDTAFSAAERRGCDVVAIHVLPPPTAPWGVGIPPLSTGPVRVRADLLCDLTDDVQRWHDKYPAVPAMARVPAGDPAGVLLEASAEAQLLVLGGRPHGPAAGLLAGSVGDRLLYHADCPLLFRHVAPV</sequence>
<dbReference type="PRINTS" id="PR01438">
    <property type="entry name" value="UNVRSLSTRESS"/>
</dbReference>
<comment type="similarity">
    <text evidence="1">Belongs to the universal stress protein A family.</text>
</comment>
<evidence type="ECO:0000259" key="2">
    <source>
        <dbReference type="Pfam" id="PF00582"/>
    </source>
</evidence>
<dbReference type="Proteomes" id="UP001143480">
    <property type="component" value="Unassembled WGS sequence"/>
</dbReference>
<dbReference type="EMBL" id="BSFP01000016">
    <property type="protein sequence ID" value="GLL01549.1"/>
    <property type="molecule type" value="Genomic_DNA"/>
</dbReference>
<dbReference type="SUPFAM" id="SSF52402">
    <property type="entry name" value="Adenine nucleotide alpha hydrolases-like"/>
    <property type="match status" value="2"/>
</dbReference>